<organism evidence="2 3">
    <name type="scientific">Multifurca ochricompacta</name>
    <dbReference type="NCBI Taxonomy" id="376703"/>
    <lineage>
        <taxon>Eukaryota</taxon>
        <taxon>Fungi</taxon>
        <taxon>Dikarya</taxon>
        <taxon>Basidiomycota</taxon>
        <taxon>Agaricomycotina</taxon>
        <taxon>Agaricomycetes</taxon>
        <taxon>Russulales</taxon>
        <taxon>Russulaceae</taxon>
        <taxon>Multifurca</taxon>
    </lineage>
</organism>
<accession>A0AAD4QTM9</accession>
<sequence>MGSNSSEVAGGIYASMHAPKDLRLYETVGESTEKLGIQPTGAATGLRPTNSSAPSLVASIRAPKEHLQNQITQDSSEHSLAAPIRAIDQTLRAGSGGNCSIRQGKTPDLASGGDTNELELSTVTRCAVQGEEEGPVDNSGVLLDPADDHESVAGSRETVCGVDVAADLNDPGSTTRPRRSRRRIKPRRPRQKVPYFPPPRMQNLAQNSANNLLTAQARAFNASASTPVHSGGQCYPHAFHQPSQYHISAPCPIIPLTVIRPNHLGEPFCYTQAQHMESSHTAGLYPSPISSISSLLSPGPYHPMLHFPSPHR</sequence>
<keyword evidence="3" id="KW-1185">Reference proteome</keyword>
<name>A0AAD4QTM9_9AGAM</name>
<protein>
    <submittedName>
        <fullName evidence="2">Uncharacterized protein</fullName>
    </submittedName>
</protein>
<proteinExistence type="predicted"/>
<evidence type="ECO:0000313" key="3">
    <source>
        <dbReference type="Proteomes" id="UP001203297"/>
    </source>
</evidence>
<feature type="region of interest" description="Disordered" evidence="1">
    <location>
        <begin position="163"/>
        <end position="202"/>
    </location>
</feature>
<reference evidence="2" key="1">
    <citation type="journal article" date="2022" name="New Phytol.">
        <title>Evolutionary transition to the ectomycorrhizal habit in the genomes of a hyperdiverse lineage of mushroom-forming fungi.</title>
        <authorList>
            <person name="Looney B."/>
            <person name="Miyauchi S."/>
            <person name="Morin E."/>
            <person name="Drula E."/>
            <person name="Courty P.E."/>
            <person name="Kohler A."/>
            <person name="Kuo A."/>
            <person name="LaButti K."/>
            <person name="Pangilinan J."/>
            <person name="Lipzen A."/>
            <person name="Riley R."/>
            <person name="Andreopoulos W."/>
            <person name="He G."/>
            <person name="Johnson J."/>
            <person name="Nolan M."/>
            <person name="Tritt A."/>
            <person name="Barry K.W."/>
            <person name="Grigoriev I.V."/>
            <person name="Nagy L.G."/>
            <person name="Hibbett D."/>
            <person name="Henrissat B."/>
            <person name="Matheny P.B."/>
            <person name="Labbe J."/>
            <person name="Martin F.M."/>
        </authorList>
    </citation>
    <scope>NUCLEOTIDE SEQUENCE</scope>
    <source>
        <strain evidence="2">BPL690</strain>
    </source>
</reference>
<feature type="compositionally biased region" description="Basic residues" evidence="1">
    <location>
        <begin position="176"/>
        <end position="191"/>
    </location>
</feature>
<dbReference type="AlphaFoldDB" id="A0AAD4QTM9"/>
<evidence type="ECO:0000256" key="1">
    <source>
        <dbReference type="SAM" id="MobiDB-lite"/>
    </source>
</evidence>
<dbReference type="EMBL" id="WTXG01000001">
    <property type="protein sequence ID" value="KAI0307664.1"/>
    <property type="molecule type" value="Genomic_DNA"/>
</dbReference>
<gene>
    <name evidence="2" type="ORF">B0F90DRAFT_44735</name>
</gene>
<evidence type="ECO:0000313" key="2">
    <source>
        <dbReference type="EMBL" id="KAI0307664.1"/>
    </source>
</evidence>
<dbReference type="Proteomes" id="UP001203297">
    <property type="component" value="Unassembled WGS sequence"/>
</dbReference>
<comment type="caution">
    <text evidence="2">The sequence shown here is derived from an EMBL/GenBank/DDBJ whole genome shotgun (WGS) entry which is preliminary data.</text>
</comment>